<organism evidence="5 6">
    <name type="scientific">Pelomonas dachongensis</name>
    <dbReference type="NCBI Taxonomy" id="3299029"/>
    <lineage>
        <taxon>Bacteria</taxon>
        <taxon>Pseudomonadati</taxon>
        <taxon>Pseudomonadota</taxon>
        <taxon>Betaproteobacteria</taxon>
        <taxon>Burkholderiales</taxon>
        <taxon>Sphaerotilaceae</taxon>
        <taxon>Roseateles</taxon>
    </lineage>
</organism>
<accession>A0ABW7EPN1</accession>
<evidence type="ECO:0000313" key="6">
    <source>
        <dbReference type="Proteomes" id="UP001606300"/>
    </source>
</evidence>
<evidence type="ECO:0000256" key="3">
    <source>
        <dbReference type="SAM" id="SignalP"/>
    </source>
</evidence>
<dbReference type="InterPro" id="IPR011250">
    <property type="entry name" value="OMP/PagP_B-barrel"/>
</dbReference>
<evidence type="ECO:0000313" key="5">
    <source>
        <dbReference type="EMBL" id="MFG6415294.1"/>
    </source>
</evidence>
<comment type="subcellular location">
    <subcellularLocation>
        <location evidence="1">Cell outer membrane</location>
    </subcellularLocation>
</comment>
<reference evidence="5 6" key="1">
    <citation type="submission" date="2024-09" db="EMBL/GenBank/DDBJ databases">
        <title>Novel species of the genus Pelomonas and Roseateles isolated from streams.</title>
        <authorList>
            <person name="Lu H."/>
        </authorList>
    </citation>
    <scope>NUCLEOTIDE SEQUENCE [LARGE SCALE GENOMIC DNA]</scope>
    <source>
        <strain evidence="5 6">DC23W</strain>
    </source>
</reference>
<comment type="caution">
    <text evidence="5">The sequence shown here is derived from an EMBL/GenBank/DDBJ whole genome shotgun (WGS) entry which is preliminary data.</text>
</comment>
<evidence type="ECO:0000259" key="4">
    <source>
        <dbReference type="Pfam" id="PF13505"/>
    </source>
</evidence>
<name>A0ABW7EPN1_9BURK</name>
<dbReference type="InterPro" id="IPR027385">
    <property type="entry name" value="Beta-barrel_OMP"/>
</dbReference>
<protein>
    <submittedName>
        <fullName evidence="5">Outer membrane beta-barrel protein</fullName>
    </submittedName>
</protein>
<feature type="domain" description="Outer membrane protein beta-barrel" evidence="4">
    <location>
        <begin position="8"/>
        <end position="197"/>
    </location>
</feature>
<feature type="signal peptide" evidence="3">
    <location>
        <begin position="1"/>
        <end position="23"/>
    </location>
</feature>
<evidence type="ECO:0000256" key="2">
    <source>
        <dbReference type="ARBA" id="ARBA00022729"/>
    </source>
</evidence>
<dbReference type="Pfam" id="PF13505">
    <property type="entry name" value="OMP_b-brl"/>
    <property type="match status" value="1"/>
</dbReference>
<dbReference type="Gene3D" id="2.40.160.20">
    <property type="match status" value="1"/>
</dbReference>
<dbReference type="RefSeq" id="WP_394471362.1">
    <property type="nucleotide sequence ID" value="NZ_JBIGHY010000005.1"/>
</dbReference>
<dbReference type="EMBL" id="JBIGHY010000005">
    <property type="protein sequence ID" value="MFG6415294.1"/>
    <property type="molecule type" value="Genomic_DNA"/>
</dbReference>
<sequence>MTTIRFVLAALAIGLPASGFAQANLAGANYIGVVVGTGKVGLNCPSGTRCSPVDTNRTLRAGHRFNESWAFEVAYAHTDADWGVLGYNYSAEFVGFSVGAAYTLPLSASVGALVRVGGASNELKLQPAVAFGQSNPGTLTTRSVKPYVGLGLSWQFARHWSTSFNVDLTRADLRETPNGSKQSVTVRTLGAGIALNF</sequence>
<proteinExistence type="predicted"/>
<feature type="chain" id="PRO_5046402041" evidence="3">
    <location>
        <begin position="24"/>
        <end position="197"/>
    </location>
</feature>
<keyword evidence="6" id="KW-1185">Reference proteome</keyword>
<dbReference type="Proteomes" id="UP001606300">
    <property type="component" value="Unassembled WGS sequence"/>
</dbReference>
<dbReference type="SUPFAM" id="SSF56925">
    <property type="entry name" value="OMPA-like"/>
    <property type="match status" value="1"/>
</dbReference>
<evidence type="ECO:0000256" key="1">
    <source>
        <dbReference type="ARBA" id="ARBA00004442"/>
    </source>
</evidence>
<keyword evidence="2 3" id="KW-0732">Signal</keyword>
<gene>
    <name evidence="5" type="ORF">ACG02S_15460</name>
</gene>